<dbReference type="SUPFAM" id="SSF52047">
    <property type="entry name" value="RNI-like"/>
    <property type="match status" value="1"/>
</dbReference>
<evidence type="ECO:0000313" key="2">
    <source>
        <dbReference type="Proteomes" id="UP000283269"/>
    </source>
</evidence>
<dbReference type="AlphaFoldDB" id="A0A409WYX4"/>
<proteinExistence type="predicted"/>
<organism evidence="1 2">
    <name type="scientific">Psilocybe cyanescens</name>
    <dbReference type="NCBI Taxonomy" id="93625"/>
    <lineage>
        <taxon>Eukaryota</taxon>
        <taxon>Fungi</taxon>
        <taxon>Dikarya</taxon>
        <taxon>Basidiomycota</taxon>
        <taxon>Agaricomycotina</taxon>
        <taxon>Agaricomycetes</taxon>
        <taxon>Agaricomycetidae</taxon>
        <taxon>Agaricales</taxon>
        <taxon>Agaricineae</taxon>
        <taxon>Strophariaceae</taxon>
        <taxon>Psilocybe</taxon>
    </lineage>
</organism>
<name>A0A409WYX4_PSICY</name>
<keyword evidence="2" id="KW-1185">Reference proteome</keyword>
<evidence type="ECO:0008006" key="3">
    <source>
        <dbReference type="Google" id="ProtNLM"/>
    </source>
</evidence>
<evidence type="ECO:0000313" key="1">
    <source>
        <dbReference type="EMBL" id="PPQ83661.1"/>
    </source>
</evidence>
<dbReference type="OrthoDB" id="3069366at2759"/>
<dbReference type="Proteomes" id="UP000283269">
    <property type="component" value="Unassembled WGS sequence"/>
</dbReference>
<dbReference type="EMBL" id="NHYD01002993">
    <property type="protein sequence ID" value="PPQ83661.1"/>
    <property type="molecule type" value="Genomic_DNA"/>
</dbReference>
<accession>A0A409WYX4</accession>
<protein>
    <recommendedName>
        <fullName evidence="3">F-box domain-containing protein</fullName>
    </recommendedName>
</protein>
<dbReference type="InParanoid" id="A0A409WYX4"/>
<reference evidence="1 2" key="1">
    <citation type="journal article" date="2018" name="Evol. Lett.">
        <title>Horizontal gene cluster transfer increased hallucinogenic mushroom diversity.</title>
        <authorList>
            <person name="Reynolds H.T."/>
            <person name="Vijayakumar V."/>
            <person name="Gluck-Thaler E."/>
            <person name="Korotkin H.B."/>
            <person name="Matheny P.B."/>
            <person name="Slot J.C."/>
        </authorList>
    </citation>
    <scope>NUCLEOTIDE SEQUENCE [LARGE SCALE GENOMIC DNA]</scope>
    <source>
        <strain evidence="1 2">2631</strain>
    </source>
</reference>
<gene>
    <name evidence="1" type="ORF">CVT25_006267</name>
</gene>
<sequence length="352" mass="39308">MIHNIPQELVDAVVCEVAADGDKPTRLSALTACSLTSWSFFSPARKGLFGQITLIEDAGDDTDLSVKARSKLEELLQLIEDDPCRSYPNQTTLPKHIKSLIIQFSSLRTLQKMHNTSPGNQKQSLLPVLLDLIPNARELNLSFGSNEAHNAWPYIDDSLKEKLVHFCTSRPIHKMQFGHIDRLPLTLITSCPKLKALSMHFTKLDPDNHPQASEPLSVLSYLCIAGAPLVLDISNPTTRYLQLGAFKRLEILELKWNFGSVVDGISGLLPWIDLKRGRGHSTSIAIPIHTLIIVAEWTSYRSRREHRHFIPSAGWRSLDDILSTDSSPKILDKEYSEKASKITTFVVSVGKS</sequence>
<comment type="caution">
    <text evidence="1">The sequence shown here is derived from an EMBL/GenBank/DDBJ whole genome shotgun (WGS) entry which is preliminary data.</text>
</comment>